<feature type="non-terminal residue" evidence="1">
    <location>
        <position position="1"/>
    </location>
</feature>
<evidence type="ECO:0000313" key="1">
    <source>
        <dbReference type="EMBL" id="KAF2723058.1"/>
    </source>
</evidence>
<feature type="non-terminal residue" evidence="1">
    <location>
        <position position="298"/>
    </location>
</feature>
<dbReference type="SUPFAM" id="SSF53448">
    <property type="entry name" value="Nucleotide-diphospho-sugar transferases"/>
    <property type="match status" value="1"/>
</dbReference>
<evidence type="ECO:0000313" key="2">
    <source>
        <dbReference type="Proteomes" id="UP000799441"/>
    </source>
</evidence>
<organism evidence="1 2">
    <name type="scientific">Polychaeton citri CBS 116435</name>
    <dbReference type="NCBI Taxonomy" id="1314669"/>
    <lineage>
        <taxon>Eukaryota</taxon>
        <taxon>Fungi</taxon>
        <taxon>Dikarya</taxon>
        <taxon>Ascomycota</taxon>
        <taxon>Pezizomycotina</taxon>
        <taxon>Dothideomycetes</taxon>
        <taxon>Dothideomycetidae</taxon>
        <taxon>Capnodiales</taxon>
        <taxon>Capnodiaceae</taxon>
        <taxon>Polychaeton</taxon>
    </lineage>
</organism>
<dbReference type="PANTHER" id="PTHR11183">
    <property type="entry name" value="GLYCOGENIN SUBFAMILY MEMBER"/>
    <property type="match status" value="1"/>
</dbReference>
<sequence>LESTTAKHAFVTFLAGSSKSNDNTTDDSQDGYFVGARILIYQLLHAEDTRSRSNIPLIILVTPNVSERKRERMRQDGAIVVPVTTPVGSNVHPAIEGWKDVMAKLHLWELTQFELVAFLDADTILTRPIDGVFDDPATAIQTPLSRPDKVKSDEAPLPSTYLFAGVPELHKQHSSPPTLSPESKDYPNYYYLNAGFFVTKPSVELYDYYLSLVNLTDRYNPDLPEQNLLNYAHRRDEDGGNIPWRPLAAEWNVHYPSAADAQAGVASLHEKWWVPVPGLAEFFISLRWKMEGFWEGRQ</sequence>
<reference evidence="1" key="1">
    <citation type="journal article" date="2020" name="Stud. Mycol.">
        <title>101 Dothideomycetes genomes: a test case for predicting lifestyles and emergence of pathogens.</title>
        <authorList>
            <person name="Haridas S."/>
            <person name="Albert R."/>
            <person name="Binder M."/>
            <person name="Bloem J."/>
            <person name="Labutti K."/>
            <person name="Salamov A."/>
            <person name="Andreopoulos B."/>
            <person name="Baker S."/>
            <person name="Barry K."/>
            <person name="Bills G."/>
            <person name="Bluhm B."/>
            <person name="Cannon C."/>
            <person name="Castanera R."/>
            <person name="Culley D."/>
            <person name="Daum C."/>
            <person name="Ezra D."/>
            <person name="Gonzalez J."/>
            <person name="Henrissat B."/>
            <person name="Kuo A."/>
            <person name="Liang C."/>
            <person name="Lipzen A."/>
            <person name="Lutzoni F."/>
            <person name="Magnuson J."/>
            <person name="Mondo S."/>
            <person name="Nolan M."/>
            <person name="Ohm R."/>
            <person name="Pangilinan J."/>
            <person name="Park H.-J."/>
            <person name="Ramirez L."/>
            <person name="Alfaro M."/>
            <person name="Sun H."/>
            <person name="Tritt A."/>
            <person name="Yoshinaga Y."/>
            <person name="Zwiers L.-H."/>
            <person name="Turgeon B."/>
            <person name="Goodwin S."/>
            <person name="Spatafora J."/>
            <person name="Crous P."/>
            <person name="Grigoriev I."/>
        </authorList>
    </citation>
    <scope>NUCLEOTIDE SEQUENCE</scope>
    <source>
        <strain evidence="1">CBS 116435</strain>
    </source>
</reference>
<dbReference type="Proteomes" id="UP000799441">
    <property type="component" value="Unassembled WGS sequence"/>
</dbReference>
<comment type="caution">
    <text evidence="1">The sequence shown here is derived from an EMBL/GenBank/DDBJ whole genome shotgun (WGS) entry which is preliminary data.</text>
</comment>
<dbReference type="InterPro" id="IPR050587">
    <property type="entry name" value="GNT1/Glycosyltrans_8"/>
</dbReference>
<dbReference type="Gene3D" id="3.90.550.10">
    <property type="entry name" value="Spore Coat Polysaccharide Biosynthesis Protein SpsA, Chain A"/>
    <property type="match status" value="1"/>
</dbReference>
<accession>A0A9P4URR4</accession>
<protein>
    <submittedName>
        <fullName evidence="1">Glycosyltransferase family 8 protein</fullName>
    </submittedName>
</protein>
<dbReference type="OrthoDB" id="2014201at2759"/>
<gene>
    <name evidence="1" type="ORF">K431DRAFT_201076</name>
</gene>
<name>A0A9P4URR4_9PEZI</name>
<dbReference type="InterPro" id="IPR029044">
    <property type="entry name" value="Nucleotide-diphossugar_trans"/>
</dbReference>
<proteinExistence type="predicted"/>
<dbReference type="EMBL" id="MU003778">
    <property type="protein sequence ID" value="KAF2723058.1"/>
    <property type="molecule type" value="Genomic_DNA"/>
</dbReference>
<dbReference type="AlphaFoldDB" id="A0A9P4URR4"/>
<keyword evidence="2" id="KW-1185">Reference proteome</keyword>